<dbReference type="Proteomes" id="UP000584670">
    <property type="component" value="Unassembled WGS sequence"/>
</dbReference>
<name>A0A7X1MC55_9ACTN</name>
<dbReference type="EMBL" id="JACMSF010000045">
    <property type="protein sequence ID" value="MBC2906099.1"/>
    <property type="molecule type" value="Genomic_DNA"/>
</dbReference>
<dbReference type="AlphaFoldDB" id="A0A7X1MC55"/>
<dbReference type="RefSeq" id="WP_186285936.1">
    <property type="nucleotide sequence ID" value="NZ_JACMSF010000045.1"/>
</dbReference>
<feature type="compositionally biased region" description="Polar residues" evidence="1">
    <location>
        <begin position="81"/>
        <end position="101"/>
    </location>
</feature>
<keyword evidence="3" id="KW-1185">Reference proteome</keyword>
<evidence type="ECO:0000256" key="1">
    <source>
        <dbReference type="SAM" id="MobiDB-lite"/>
    </source>
</evidence>
<evidence type="ECO:0000313" key="2">
    <source>
        <dbReference type="EMBL" id="MBC2906099.1"/>
    </source>
</evidence>
<gene>
    <name evidence="2" type="ORF">H4N64_32010</name>
</gene>
<organism evidence="2 3">
    <name type="scientific">Streptomyces cupreus</name>
    <dbReference type="NCBI Taxonomy" id="2759956"/>
    <lineage>
        <taxon>Bacteria</taxon>
        <taxon>Bacillati</taxon>
        <taxon>Actinomycetota</taxon>
        <taxon>Actinomycetes</taxon>
        <taxon>Kitasatosporales</taxon>
        <taxon>Streptomycetaceae</taxon>
        <taxon>Streptomyces</taxon>
    </lineage>
</organism>
<protein>
    <submittedName>
        <fullName evidence="2">Uncharacterized protein</fullName>
    </submittedName>
</protein>
<feature type="compositionally biased region" description="Low complexity" evidence="1">
    <location>
        <begin position="102"/>
        <end position="114"/>
    </location>
</feature>
<accession>A0A7X1MC55</accession>
<feature type="region of interest" description="Disordered" evidence="1">
    <location>
        <begin position="75"/>
        <end position="148"/>
    </location>
</feature>
<evidence type="ECO:0000313" key="3">
    <source>
        <dbReference type="Proteomes" id="UP000584670"/>
    </source>
</evidence>
<comment type="caution">
    <text evidence="2">The sequence shown here is derived from an EMBL/GenBank/DDBJ whole genome shotgun (WGS) entry which is preliminary data.</text>
</comment>
<proteinExistence type="predicted"/>
<reference evidence="2 3" key="1">
    <citation type="submission" date="2020-08" db="EMBL/GenBank/DDBJ databases">
        <title>Streptomyces sp. PSKA01 genome sequencing and assembly.</title>
        <authorList>
            <person name="Mandal S."/>
            <person name="Maiti P.K."/>
            <person name="Das P."/>
        </authorList>
    </citation>
    <scope>NUCLEOTIDE SEQUENCE [LARGE SCALE GENOMIC DNA]</scope>
    <source>
        <strain evidence="2 3">PSKA01</strain>
    </source>
</reference>
<sequence length="148" mass="15958">MLPDPTGPASPLAVLQLVRGNFTAPTWKQQGRRARKGDGIYTVRTLLRRSKEDLTEEQLALLNIELDHTGTYGRQIHVPATASTPTCPNSSSWPRSEGNNRTSSSSKPATPSPSRTERTSASGHAAQPPAEAGETRTPINFEDPACQP</sequence>